<reference evidence="2 3" key="1">
    <citation type="submission" date="2024-06" db="EMBL/GenBank/DDBJ databases">
        <title>Sorghum-associated microbial communities from plants grown in Nebraska, USA.</title>
        <authorList>
            <person name="Schachtman D."/>
        </authorList>
    </citation>
    <scope>NUCLEOTIDE SEQUENCE [LARGE SCALE GENOMIC DNA]</scope>
    <source>
        <strain evidence="2 3">1073</strain>
    </source>
</reference>
<comment type="caution">
    <text evidence="2">The sequence shown here is derived from an EMBL/GenBank/DDBJ whole genome shotgun (WGS) entry which is preliminary data.</text>
</comment>
<dbReference type="Gene3D" id="2.40.128.280">
    <property type="match status" value="1"/>
</dbReference>
<gene>
    <name evidence="2" type="ORF">ABIC75_004655</name>
</gene>
<dbReference type="RefSeq" id="WP_354016217.1">
    <property type="nucleotide sequence ID" value="NZ_JBEPMU010000018.1"/>
</dbReference>
<accession>A0ABV2K1D6</accession>
<proteinExistence type="predicted"/>
<keyword evidence="3" id="KW-1185">Reference proteome</keyword>
<evidence type="ECO:0000259" key="1">
    <source>
        <dbReference type="Pfam" id="PF12702"/>
    </source>
</evidence>
<dbReference type="Pfam" id="PF12702">
    <property type="entry name" value="Lipocalin_3"/>
    <property type="match status" value="1"/>
</dbReference>
<feature type="domain" description="Lipocalin-like" evidence="1">
    <location>
        <begin position="19"/>
        <end position="110"/>
    </location>
</feature>
<protein>
    <recommendedName>
        <fullName evidence="1">Lipocalin-like domain-containing protein</fullName>
    </recommendedName>
</protein>
<name>A0ABV2K1D6_9GAMM</name>
<sequence length="111" mass="11737">MGALGIGRFGASGVAVTRTTLIGDWVEPVPSMAGQVQGFLLREDGSVSSINMAALLYRTSRLDNDTLTLTGASLGNHSASAFENTYKVESVGQGRLRLVDAAGHMEIFSKY</sequence>
<evidence type="ECO:0000313" key="3">
    <source>
        <dbReference type="Proteomes" id="UP001549184"/>
    </source>
</evidence>
<dbReference type="Proteomes" id="UP001549184">
    <property type="component" value="Unassembled WGS sequence"/>
</dbReference>
<evidence type="ECO:0000313" key="2">
    <source>
        <dbReference type="EMBL" id="MET3654906.1"/>
    </source>
</evidence>
<dbReference type="EMBL" id="JBEPMU010000018">
    <property type="protein sequence ID" value="MET3654906.1"/>
    <property type="molecule type" value="Genomic_DNA"/>
</dbReference>
<dbReference type="InterPro" id="IPR024311">
    <property type="entry name" value="Lipocalin-like"/>
</dbReference>
<organism evidence="2 3">
    <name type="scientific">Dyella japonica</name>
    <dbReference type="NCBI Taxonomy" id="231455"/>
    <lineage>
        <taxon>Bacteria</taxon>
        <taxon>Pseudomonadati</taxon>
        <taxon>Pseudomonadota</taxon>
        <taxon>Gammaproteobacteria</taxon>
        <taxon>Lysobacterales</taxon>
        <taxon>Rhodanobacteraceae</taxon>
        <taxon>Dyella</taxon>
    </lineage>
</organism>